<evidence type="ECO:0000313" key="1">
    <source>
        <dbReference type="Proteomes" id="UP000694846"/>
    </source>
</evidence>
<accession>A0A8B8FGJ1</accession>
<dbReference type="AlphaFoldDB" id="A0A8B8FGJ1"/>
<reference evidence="2" key="1">
    <citation type="submission" date="2025-08" db="UniProtKB">
        <authorList>
            <consortium name="RefSeq"/>
        </authorList>
    </citation>
    <scope>IDENTIFICATION</scope>
    <source>
        <tissue evidence="2">Whole body</tissue>
    </source>
</reference>
<proteinExistence type="predicted"/>
<keyword evidence="1" id="KW-1185">Reference proteome</keyword>
<protein>
    <submittedName>
        <fullName evidence="2">Uncharacterized protein LOC112683174 isoform X3</fullName>
    </submittedName>
</protein>
<dbReference type="Proteomes" id="UP000694846">
    <property type="component" value="Unplaced"/>
</dbReference>
<name>A0A8B8FGJ1_9HEMI</name>
<dbReference type="GeneID" id="112683174"/>
<sequence>MSNSKTSTSMSNVYKFSDVKFDDQCLQYMKPTSSRQIMPTESLSASTSLTENQCYTNLTPSTSTNNAQRQSVKPEMIYSEEQISSEHSVEHSVHVHIPELS</sequence>
<gene>
    <name evidence="2" type="primary">LOC112683174</name>
</gene>
<dbReference type="OrthoDB" id="6587434at2759"/>
<dbReference type="RefSeq" id="XP_025409858.1">
    <property type="nucleotide sequence ID" value="XM_025554073.1"/>
</dbReference>
<evidence type="ECO:0000313" key="2">
    <source>
        <dbReference type="RefSeq" id="XP_025409858.1"/>
    </source>
</evidence>
<organism evidence="1 2">
    <name type="scientific">Sipha flava</name>
    <name type="common">yellow sugarcane aphid</name>
    <dbReference type="NCBI Taxonomy" id="143950"/>
    <lineage>
        <taxon>Eukaryota</taxon>
        <taxon>Metazoa</taxon>
        <taxon>Ecdysozoa</taxon>
        <taxon>Arthropoda</taxon>
        <taxon>Hexapoda</taxon>
        <taxon>Insecta</taxon>
        <taxon>Pterygota</taxon>
        <taxon>Neoptera</taxon>
        <taxon>Paraneoptera</taxon>
        <taxon>Hemiptera</taxon>
        <taxon>Sternorrhyncha</taxon>
        <taxon>Aphidomorpha</taxon>
        <taxon>Aphidoidea</taxon>
        <taxon>Aphididae</taxon>
        <taxon>Sipha</taxon>
    </lineage>
</organism>